<feature type="transmembrane region" description="Helical" evidence="1">
    <location>
        <begin position="45"/>
        <end position="68"/>
    </location>
</feature>
<evidence type="ECO:0000313" key="4">
    <source>
        <dbReference type="Proteomes" id="UP000468735"/>
    </source>
</evidence>
<feature type="transmembrane region" description="Helical" evidence="1">
    <location>
        <begin position="21"/>
        <end position="39"/>
    </location>
</feature>
<dbReference type="AlphaFoldDB" id="A0A6H9YXE0"/>
<dbReference type="InterPro" id="IPR052734">
    <property type="entry name" value="Nod_factor_acetyltransferase"/>
</dbReference>
<sequence length="360" mass="40377">MTTAEAAPAGKRARDPFFDNAKFVAIVLVVAGHAIGGLRDVPAARAVYVFIYMFHMPVFILLTGYLSRGFTLAGGRVRKLTVQLVVPYVLFEALFSLYFWATTNKPLEFSLLRPTFVMWFLMAVFLWRLSTPVWKQLRWPFAIALGISLLSYMTEMPKELSLHRMFGLLPFYVLGTLLRPEHFQALRTPRAKVVGTAALLAGLLFISTVGRKLPHQWVYWDSGHEALGVGNLMGTLIRTGMFGLSMALTFAFLAVVPARHLWFTVLGATTLYAYLLHDFAVRTFMIYFGWYELEWLHTLPGVTLVAVAGCVLATVLCTPPVVRTTRFLVEPRLTWLFAPAQPSLPTPRSVHRSAHPSGKP</sequence>
<dbReference type="Pfam" id="PF01757">
    <property type="entry name" value="Acyl_transf_3"/>
    <property type="match status" value="1"/>
</dbReference>
<feature type="transmembrane region" description="Helical" evidence="1">
    <location>
        <begin position="263"/>
        <end position="290"/>
    </location>
</feature>
<reference evidence="3 4" key="1">
    <citation type="submission" date="2019-09" db="EMBL/GenBank/DDBJ databases">
        <title>Actinomadura physcomitrii sp. nov., a novel actinomycete isolated from moss [Physcomitrium sphaericum (Ludw) Fuernr].</title>
        <authorList>
            <person name="Zhuang X."/>
            <person name="Liu C."/>
        </authorList>
    </citation>
    <scope>NUCLEOTIDE SEQUENCE [LARGE SCALE GENOMIC DNA]</scope>
    <source>
        <strain evidence="3 4">HMC1</strain>
    </source>
</reference>
<dbReference type="EMBL" id="WBMT01000002">
    <property type="protein sequence ID" value="KAB2351887.1"/>
    <property type="molecule type" value="Genomic_DNA"/>
</dbReference>
<dbReference type="OrthoDB" id="6623990at2"/>
<feature type="transmembrane region" description="Helical" evidence="1">
    <location>
        <begin position="236"/>
        <end position="256"/>
    </location>
</feature>
<feature type="domain" description="Acyltransferase 3" evidence="2">
    <location>
        <begin position="16"/>
        <end position="314"/>
    </location>
</feature>
<accession>A0A6H9YXE0</accession>
<keyword evidence="1" id="KW-0812">Transmembrane</keyword>
<evidence type="ECO:0000256" key="1">
    <source>
        <dbReference type="SAM" id="Phobius"/>
    </source>
</evidence>
<protein>
    <submittedName>
        <fullName evidence="3">Acyltransferase family protein</fullName>
    </submittedName>
</protein>
<feature type="transmembrane region" description="Helical" evidence="1">
    <location>
        <begin position="191"/>
        <end position="210"/>
    </location>
</feature>
<dbReference type="InterPro" id="IPR002656">
    <property type="entry name" value="Acyl_transf_3_dom"/>
</dbReference>
<feature type="transmembrane region" description="Helical" evidence="1">
    <location>
        <begin position="80"/>
        <end position="99"/>
    </location>
</feature>
<name>A0A6H9YXE0_9ACTN</name>
<proteinExistence type="predicted"/>
<evidence type="ECO:0000259" key="2">
    <source>
        <dbReference type="Pfam" id="PF01757"/>
    </source>
</evidence>
<keyword evidence="4" id="KW-1185">Reference proteome</keyword>
<comment type="caution">
    <text evidence="3">The sequence shown here is derived from an EMBL/GenBank/DDBJ whole genome shotgun (WGS) entry which is preliminary data.</text>
</comment>
<dbReference type="Proteomes" id="UP000468735">
    <property type="component" value="Unassembled WGS sequence"/>
</dbReference>
<dbReference type="GO" id="GO:0016747">
    <property type="term" value="F:acyltransferase activity, transferring groups other than amino-acyl groups"/>
    <property type="evidence" value="ECO:0007669"/>
    <property type="project" value="InterPro"/>
</dbReference>
<evidence type="ECO:0000313" key="3">
    <source>
        <dbReference type="EMBL" id="KAB2351887.1"/>
    </source>
</evidence>
<dbReference type="PANTHER" id="PTHR37312:SF1">
    <property type="entry name" value="MEMBRANE-BOUND ACYLTRANSFERASE YKRP-RELATED"/>
    <property type="match status" value="1"/>
</dbReference>
<gene>
    <name evidence="3" type="ORF">F8566_04840</name>
</gene>
<feature type="transmembrane region" description="Helical" evidence="1">
    <location>
        <begin position="111"/>
        <end position="130"/>
    </location>
</feature>
<keyword evidence="1" id="KW-0472">Membrane</keyword>
<dbReference type="PANTHER" id="PTHR37312">
    <property type="entry name" value="MEMBRANE-BOUND ACYLTRANSFERASE YKRP-RELATED"/>
    <property type="match status" value="1"/>
</dbReference>
<keyword evidence="1" id="KW-1133">Transmembrane helix</keyword>
<feature type="transmembrane region" description="Helical" evidence="1">
    <location>
        <begin position="302"/>
        <end position="322"/>
    </location>
</feature>
<keyword evidence="3" id="KW-0012">Acyltransferase</keyword>
<organism evidence="3 4">
    <name type="scientific">Actinomadura rudentiformis</name>
    <dbReference type="NCBI Taxonomy" id="359158"/>
    <lineage>
        <taxon>Bacteria</taxon>
        <taxon>Bacillati</taxon>
        <taxon>Actinomycetota</taxon>
        <taxon>Actinomycetes</taxon>
        <taxon>Streptosporangiales</taxon>
        <taxon>Thermomonosporaceae</taxon>
        <taxon>Actinomadura</taxon>
    </lineage>
</organism>
<keyword evidence="3" id="KW-0808">Transferase</keyword>